<organism evidence="2 3">
    <name type="scientific">Mycetocola tolaasinivorans</name>
    <dbReference type="NCBI Taxonomy" id="76635"/>
    <lineage>
        <taxon>Bacteria</taxon>
        <taxon>Bacillati</taxon>
        <taxon>Actinomycetota</taxon>
        <taxon>Actinomycetes</taxon>
        <taxon>Micrococcales</taxon>
        <taxon>Microbacteriaceae</taxon>
        <taxon>Mycetocola</taxon>
    </lineage>
</organism>
<keyword evidence="1" id="KW-1133">Transmembrane helix</keyword>
<sequence>MTRPHPRARLRRSNQIEFAAYLVLAVAVAIVVVFILLDVLDQVLPLPRILVLALGILVVLAAGIGVLALLSIRARRKIGGLRTRYPDALVWWITPADSFGPALHRLGGPECERRELAEGLALVVEPNRLRFFQTERADTRLVLELPGDAVAEIRTVRVTAGMVRRAGIVLAVHDASGERQELGFLGAHDVLPAYLSGNGTYDLAAEVRRSLALSR</sequence>
<gene>
    <name evidence="2" type="ORF">D9V32_06715</name>
</gene>
<evidence type="ECO:0008006" key="4">
    <source>
        <dbReference type="Google" id="ProtNLM"/>
    </source>
</evidence>
<evidence type="ECO:0000313" key="2">
    <source>
        <dbReference type="EMBL" id="RLP76537.1"/>
    </source>
</evidence>
<feature type="transmembrane region" description="Helical" evidence="1">
    <location>
        <begin position="18"/>
        <end position="37"/>
    </location>
</feature>
<feature type="transmembrane region" description="Helical" evidence="1">
    <location>
        <begin position="49"/>
        <end position="72"/>
    </location>
</feature>
<dbReference type="RefSeq" id="WP_121648116.1">
    <property type="nucleotide sequence ID" value="NZ_RCUX01000004.1"/>
</dbReference>
<comment type="caution">
    <text evidence="2">The sequence shown here is derived from an EMBL/GenBank/DDBJ whole genome shotgun (WGS) entry which is preliminary data.</text>
</comment>
<name>A0A3L7A8N9_9MICO</name>
<keyword evidence="3" id="KW-1185">Reference proteome</keyword>
<evidence type="ECO:0000313" key="3">
    <source>
        <dbReference type="Proteomes" id="UP000272503"/>
    </source>
</evidence>
<proteinExistence type="predicted"/>
<dbReference type="AlphaFoldDB" id="A0A3L7A8N9"/>
<dbReference type="EMBL" id="RCUX01000004">
    <property type="protein sequence ID" value="RLP76537.1"/>
    <property type="molecule type" value="Genomic_DNA"/>
</dbReference>
<reference evidence="2 3" key="1">
    <citation type="submission" date="2018-10" db="EMBL/GenBank/DDBJ databases">
        <authorList>
            <person name="Li J."/>
        </authorList>
    </citation>
    <scope>NUCLEOTIDE SEQUENCE [LARGE SCALE GENOMIC DNA]</scope>
    <source>
        <strain evidence="2 3">IF 016277</strain>
    </source>
</reference>
<evidence type="ECO:0000256" key="1">
    <source>
        <dbReference type="SAM" id="Phobius"/>
    </source>
</evidence>
<accession>A0A3L7A8N9</accession>
<keyword evidence="1" id="KW-0472">Membrane</keyword>
<dbReference type="Proteomes" id="UP000272503">
    <property type="component" value="Unassembled WGS sequence"/>
</dbReference>
<dbReference type="OrthoDB" id="5115125at2"/>
<keyword evidence="1" id="KW-0812">Transmembrane</keyword>
<protein>
    <recommendedName>
        <fullName evidence="4">DUF2550 family protein</fullName>
    </recommendedName>
</protein>